<accession>A0A3B0IZJ3</accession>
<sequence length="102" mass="11418">MSDLFYIESECCVDGQCNTYAGEVSINDVMLGKFSLNSQSGKKAMVNLDIVTFDIHIAMDGQDGRTIKRDLKGPEFVIKDDGSWYINKNLGNDKFEIIVKQS</sequence>
<organism evidence="1">
    <name type="scientific">Wolbachia endosymbiont of Aleurodicus dispersus</name>
    <dbReference type="NCBI Taxonomy" id="1288877"/>
    <lineage>
        <taxon>Bacteria</taxon>
        <taxon>Pseudomonadati</taxon>
        <taxon>Pseudomonadota</taxon>
        <taxon>Alphaproteobacteria</taxon>
        <taxon>Rickettsiales</taxon>
        <taxon>Anaplasmataceae</taxon>
        <taxon>Wolbachieae</taxon>
        <taxon>Wolbachia</taxon>
    </lineage>
</organism>
<reference evidence="1" key="1">
    <citation type="submission" date="2018-04" db="EMBL/GenBank/DDBJ databases">
        <authorList>
            <person name="Go L.Y."/>
            <person name="Mitchell J.A."/>
        </authorList>
    </citation>
    <scope>NUCLEOTIDE SEQUENCE</scope>
    <source>
        <strain evidence="1">WBAD</strain>
    </source>
</reference>
<dbReference type="EMBL" id="OUNE01000174">
    <property type="protein sequence ID" value="SPP33375.1"/>
    <property type="molecule type" value="Genomic_DNA"/>
</dbReference>
<dbReference type="AlphaFoldDB" id="A0A3B0IZJ3"/>
<evidence type="ECO:0000313" key="1">
    <source>
        <dbReference type="EMBL" id="SPP33375.1"/>
    </source>
</evidence>
<proteinExistence type="predicted"/>
<protein>
    <submittedName>
        <fullName evidence="1">Uncharacterized protein</fullName>
    </submittedName>
</protein>
<gene>
    <name evidence="1" type="ORF">WBAD_0982</name>
</gene>
<name>A0A3B0IZJ3_9RICK</name>